<dbReference type="InterPro" id="IPR023186">
    <property type="entry name" value="IUNH"/>
</dbReference>
<keyword evidence="2" id="KW-0326">Glycosidase</keyword>
<comment type="caution">
    <text evidence="5">The sequence shown here is derived from an EMBL/GenBank/DDBJ whole genome shotgun (WGS) entry which is preliminary data.</text>
</comment>
<sequence length="365" mass="39145">MPAVPVTVLRRLFGSACLACALAVAPLTGARAAAPSGQPQFVILDNDFHGPGGSNIQSVIPLLGLPDVTILGFTVTVGDAWENAAVAHLLRFLEIAGVRDVPVVPGATLPLVNSRPRLLAWEKANGAMPWLGAWRKDAPDTQPVVPPLKEGEPSLRPATETAALFLIRQVHAHPHQVTIIAAGPMTNIALAIRLDPAFAGLCRRLVFMGGIVDGNLGQVTDSADYYTDFNLMFDPEAADITLTAPFPSIMSIGGVANPIRMNRELLARLTVADTPLSAYLKRYFKAQPMWDELAAAIAVDPAIVKKTVSAYMGVDLSHGPNRGYAHVWPEQTRPHTGERVVEIVTDVDAARFYDDLVRAVGRVKP</sequence>
<feature type="chain" id="PRO_5030807903" evidence="3">
    <location>
        <begin position="33"/>
        <end position="365"/>
    </location>
</feature>
<dbReference type="PANTHER" id="PTHR12304:SF25">
    <property type="entry name" value="INOSINE_URIDINE-PREFERRING NUCLEOSIDE HYDROLASE DOMAIN-CONTAINING PROTEIN"/>
    <property type="match status" value="1"/>
</dbReference>
<keyword evidence="6" id="KW-1185">Reference proteome</keyword>
<keyword evidence="1 5" id="KW-0378">Hydrolase</keyword>
<reference evidence="5 6" key="1">
    <citation type="submission" date="2020-04" db="EMBL/GenBank/DDBJ databases">
        <title>Description of novel Gluconacetobacter.</title>
        <authorList>
            <person name="Sombolestani A."/>
        </authorList>
    </citation>
    <scope>NUCLEOTIDE SEQUENCE [LARGE SCALE GENOMIC DNA]</scope>
    <source>
        <strain evidence="5 6">LMG 27725</strain>
    </source>
</reference>
<dbReference type="Gene3D" id="3.90.245.10">
    <property type="entry name" value="Ribonucleoside hydrolase-like"/>
    <property type="match status" value="1"/>
</dbReference>
<dbReference type="RefSeq" id="WP_182964394.1">
    <property type="nucleotide sequence ID" value="NZ_BAABGC010000008.1"/>
</dbReference>
<gene>
    <name evidence="5" type="ORF">HLH29_02340</name>
</gene>
<dbReference type="EMBL" id="JABEQL010000002">
    <property type="protein sequence ID" value="MBB2178017.1"/>
    <property type="molecule type" value="Genomic_DNA"/>
</dbReference>
<evidence type="ECO:0000256" key="3">
    <source>
        <dbReference type="SAM" id="SignalP"/>
    </source>
</evidence>
<organism evidence="5 6">
    <name type="scientific">Gluconacetobacter tumulicola</name>
    <dbReference type="NCBI Taxonomy" id="1017177"/>
    <lineage>
        <taxon>Bacteria</taxon>
        <taxon>Pseudomonadati</taxon>
        <taxon>Pseudomonadota</taxon>
        <taxon>Alphaproteobacteria</taxon>
        <taxon>Acetobacterales</taxon>
        <taxon>Acetobacteraceae</taxon>
        <taxon>Gluconacetobacter</taxon>
    </lineage>
</organism>
<name>A0A7W4P5F4_9PROT</name>
<dbReference type="PANTHER" id="PTHR12304">
    <property type="entry name" value="INOSINE-URIDINE PREFERRING NUCLEOSIDE HYDROLASE"/>
    <property type="match status" value="1"/>
</dbReference>
<dbReference type="AlphaFoldDB" id="A0A7W4P5F4"/>
<dbReference type="Pfam" id="PF01156">
    <property type="entry name" value="IU_nuc_hydro"/>
    <property type="match status" value="1"/>
</dbReference>
<dbReference type="SUPFAM" id="SSF53590">
    <property type="entry name" value="Nucleoside hydrolase"/>
    <property type="match status" value="1"/>
</dbReference>
<dbReference type="InterPro" id="IPR036452">
    <property type="entry name" value="Ribo_hydro-like"/>
</dbReference>
<dbReference type="GO" id="GO:0006152">
    <property type="term" value="P:purine nucleoside catabolic process"/>
    <property type="evidence" value="ECO:0007669"/>
    <property type="project" value="TreeGrafter"/>
</dbReference>
<accession>A0A7W4P5F4</accession>
<evidence type="ECO:0000256" key="2">
    <source>
        <dbReference type="ARBA" id="ARBA00023295"/>
    </source>
</evidence>
<dbReference type="GO" id="GO:0005829">
    <property type="term" value="C:cytosol"/>
    <property type="evidence" value="ECO:0007669"/>
    <property type="project" value="TreeGrafter"/>
</dbReference>
<evidence type="ECO:0000313" key="6">
    <source>
        <dbReference type="Proteomes" id="UP000525623"/>
    </source>
</evidence>
<dbReference type="Proteomes" id="UP000525623">
    <property type="component" value="Unassembled WGS sequence"/>
</dbReference>
<proteinExistence type="predicted"/>
<evidence type="ECO:0000256" key="1">
    <source>
        <dbReference type="ARBA" id="ARBA00022801"/>
    </source>
</evidence>
<feature type="signal peptide" evidence="3">
    <location>
        <begin position="1"/>
        <end position="32"/>
    </location>
</feature>
<keyword evidence="3" id="KW-0732">Signal</keyword>
<feature type="domain" description="Inosine/uridine-preferring nucleoside hydrolase" evidence="4">
    <location>
        <begin position="42"/>
        <end position="354"/>
    </location>
</feature>
<evidence type="ECO:0000259" key="4">
    <source>
        <dbReference type="Pfam" id="PF01156"/>
    </source>
</evidence>
<dbReference type="InterPro" id="IPR001910">
    <property type="entry name" value="Inosine/uridine_hydrolase_dom"/>
</dbReference>
<dbReference type="GO" id="GO:0008477">
    <property type="term" value="F:purine nucleosidase activity"/>
    <property type="evidence" value="ECO:0007669"/>
    <property type="project" value="TreeGrafter"/>
</dbReference>
<evidence type="ECO:0000313" key="5">
    <source>
        <dbReference type="EMBL" id="MBB2178017.1"/>
    </source>
</evidence>
<protein>
    <submittedName>
        <fullName evidence="5">Nucleoside hydrolase</fullName>
    </submittedName>
</protein>